<keyword evidence="4" id="KW-0472">Membrane</keyword>
<gene>
    <name evidence="6" type="ORF">M0D58_05780</name>
</gene>
<keyword evidence="4" id="KW-1133">Transmembrane helix</keyword>
<dbReference type="SUPFAM" id="SSF47384">
    <property type="entry name" value="Homodimeric domain of signal transducing histidine kinase"/>
    <property type="match status" value="1"/>
</dbReference>
<comment type="catalytic activity">
    <reaction evidence="1">
        <text>ATP + protein L-histidine = ADP + protein N-phospho-L-histidine.</text>
        <dbReference type="EC" id="2.7.13.3"/>
    </reaction>
</comment>
<dbReference type="Gene3D" id="2.60.40.10">
    <property type="entry name" value="Immunoglobulins"/>
    <property type="match status" value="1"/>
</dbReference>
<dbReference type="Pfam" id="PF07494">
    <property type="entry name" value="Reg_prop"/>
    <property type="match status" value="1"/>
</dbReference>
<feature type="signal peptide" evidence="5">
    <location>
        <begin position="1"/>
        <end position="18"/>
    </location>
</feature>
<keyword evidence="7" id="KW-1185">Reference proteome</keyword>
<reference evidence="6" key="1">
    <citation type="submission" date="2022-04" db="EMBL/GenBank/DDBJ databases">
        <title>Evolutionary, genomic, and biogeographic characterization of Chryseobacterium nepalense represented by a plastic-degrading bacterium AC3.</title>
        <authorList>
            <person name="Yin Z."/>
            <person name="Liu X."/>
            <person name="Wang D."/>
            <person name="Xie Z."/>
        </authorList>
    </citation>
    <scope>NUCLEOTIDE SEQUENCE</scope>
    <source>
        <strain evidence="6">AC3</strain>
    </source>
</reference>
<keyword evidence="3" id="KW-0597">Phosphoprotein</keyword>
<protein>
    <recommendedName>
        <fullName evidence="2">histidine kinase</fullName>
        <ecNumber evidence="2">2.7.13.3</ecNumber>
    </recommendedName>
</protein>
<dbReference type="EC" id="2.7.13.3" evidence="2"/>
<evidence type="ECO:0000256" key="5">
    <source>
        <dbReference type="SAM" id="SignalP"/>
    </source>
</evidence>
<evidence type="ECO:0000313" key="7">
    <source>
        <dbReference type="Proteomes" id="UP000830552"/>
    </source>
</evidence>
<feature type="chain" id="PRO_5045385818" description="histidine kinase" evidence="5">
    <location>
        <begin position="19"/>
        <end position="807"/>
    </location>
</feature>
<dbReference type="Gene3D" id="1.10.287.130">
    <property type="match status" value="1"/>
</dbReference>
<dbReference type="InterPro" id="IPR015943">
    <property type="entry name" value="WD40/YVTN_repeat-like_dom_sf"/>
</dbReference>
<keyword evidence="4" id="KW-0812">Transmembrane</keyword>
<feature type="transmembrane region" description="Helical" evidence="4">
    <location>
        <begin position="706"/>
        <end position="724"/>
    </location>
</feature>
<dbReference type="EMBL" id="CP096203">
    <property type="protein sequence ID" value="UPQ77065.1"/>
    <property type="molecule type" value="Genomic_DNA"/>
</dbReference>
<name>A0ABY4KCF0_9FLAO</name>
<evidence type="ECO:0000256" key="3">
    <source>
        <dbReference type="ARBA" id="ARBA00022553"/>
    </source>
</evidence>
<dbReference type="InterPro" id="IPR013783">
    <property type="entry name" value="Ig-like_fold"/>
</dbReference>
<dbReference type="InterPro" id="IPR003661">
    <property type="entry name" value="HisK_dim/P_dom"/>
</dbReference>
<dbReference type="CDD" id="cd00082">
    <property type="entry name" value="HisKA"/>
    <property type="match status" value="1"/>
</dbReference>
<evidence type="ECO:0000313" key="6">
    <source>
        <dbReference type="EMBL" id="UPQ77065.1"/>
    </source>
</evidence>
<proteinExistence type="predicted"/>
<dbReference type="PANTHER" id="PTHR43547:SF2">
    <property type="entry name" value="HYBRID SIGNAL TRANSDUCTION HISTIDINE KINASE C"/>
    <property type="match status" value="1"/>
</dbReference>
<keyword evidence="5" id="KW-0732">Signal</keyword>
<sequence>MKYLCVLFLVLVFVRISAQQDNYFEKWYNADECKLPQNTIKSIVKDKYGFIWLSTDNGIARFDGKNFLTYDVNLPSVENRTLLIEGSADDDWLFTFYNSGDIPALISRRGFSVISDTNSSSFKQLKPHGAESLWKILKETSEKIKKGKYYFFITKKEFYYIDNYRLFYQKDGKSRFIRDLNGYTYFRFFILGDQLFYMRKPSLIEKIEKTGEIKECQTGITEKEDFEFFINTANKQLLIRNDNKVYVIEHKNNTILSTEICDSKTVKNVAITCMYYDHSTRTLILGTVSQGFLVVRENFINAYNTPDKTIFHAITPYNNKEVITGDGDIFNCNGYVKTFPFPNKDPYGILPLKNKPEFLLKSEHSLILYAQGQAKTIRNFGKNTVVRGISSTIGNKIWVSLASDKDLIGYIIIENQKIIKEKFYAINVPVRGITQVNNDELLLAAHNGLYLFNEKKSTRKTLIKNITFRSINNNGDHFFWIQTYGKGLYLYKDGKIYEPPQKNSVLSAVHSVIDDGIGYYWLSSNKGLFQVKKENFLNYYLHGNTAVYIHKYSRTDGLLTLEFNGGANINGLMHNGSIIFPSMNGMVYINARNAFPVTPGKDYYLDRIAINEKEKNISGILNLENNFGYVKIFVDYTNFGNQGNDYIEYRIDDNKWQPLSDSRVISINSLTNGNHEIHVRKLKDFSSDYNYKTLHVFVKPAFWETVLFRLSAIVLLLLIFYSFYKIRLKQIEKESLILNTKIDERTRELKETIGSLSKTREELYAQLYRQKKLVAAISHDIKSPLKFINMSTEILMDNTDDDCYEKK</sequence>
<dbReference type="Gene3D" id="2.130.10.10">
    <property type="entry name" value="YVTN repeat-like/Quinoprotein amine dehydrogenase"/>
    <property type="match status" value="2"/>
</dbReference>
<evidence type="ECO:0000256" key="1">
    <source>
        <dbReference type="ARBA" id="ARBA00000085"/>
    </source>
</evidence>
<evidence type="ECO:0000256" key="4">
    <source>
        <dbReference type="SAM" id="Phobius"/>
    </source>
</evidence>
<dbReference type="InterPro" id="IPR011110">
    <property type="entry name" value="Reg_prop"/>
</dbReference>
<dbReference type="RefSeq" id="WP_248394192.1">
    <property type="nucleotide sequence ID" value="NZ_CP096203.1"/>
</dbReference>
<dbReference type="PANTHER" id="PTHR43547">
    <property type="entry name" value="TWO-COMPONENT HISTIDINE KINASE"/>
    <property type="match status" value="1"/>
</dbReference>
<dbReference type="InterPro" id="IPR036097">
    <property type="entry name" value="HisK_dim/P_sf"/>
</dbReference>
<organism evidence="6 7">
    <name type="scientific">Chryseobacterium nepalense</name>
    <dbReference type="NCBI Taxonomy" id="1854498"/>
    <lineage>
        <taxon>Bacteria</taxon>
        <taxon>Pseudomonadati</taxon>
        <taxon>Bacteroidota</taxon>
        <taxon>Flavobacteriia</taxon>
        <taxon>Flavobacteriales</taxon>
        <taxon>Weeksellaceae</taxon>
        <taxon>Chryseobacterium group</taxon>
        <taxon>Chryseobacterium</taxon>
    </lineage>
</organism>
<evidence type="ECO:0000256" key="2">
    <source>
        <dbReference type="ARBA" id="ARBA00012438"/>
    </source>
</evidence>
<dbReference type="Proteomes" id="UP000830552">
    <property type="component" value="Chromosome"/>
</dbReference>
<accession>A0ABY4KCF0</accession>